<name>A0A6P1D3X5_9NOCA</name>
<dbReference type="EMBL" id="JAAGUZ010000029">
    <property type="protein sequence ID" value="NEW45305.1"/>
    <property type="molecule type" value="Genomic_DNA"/>
</dbReference>
<gene>
    <name evidence="2" type="ORF">GV789_12680</name>
    <name evidence="3" type="ORF">GV794_16810</name>
</gene>
<dbReference type="PANTHER" id="PTHR34853:SF1">
    <property type="entry name" value="LIPASE 5"/>
    <property type="match status" value="1"/>
</dbReference>
<evidence type="ECO:0000256" key="1">
    <source>
        <dbReference type="SAM" id="MobiDB-lite"/>
    </source>
</evidence>
<protein>
    <submittedName>
        <fullName evidence="2">Lipase</fullName>
    </submittedName>
</protein>
<dbReference type="Proteomes" id="UP000470876">
    <property type="component" value="Unassembled WGS sequence"/>
</dbReference>
<comment type="caution">
    <text evidence="2">The sequence shown here is derived from an EMBL/GenBank/DDBJ whole genome shotgun (WGS) entry which is preliminary data.</text>
</comment>
<dbReference type="SUPFAM" id="SSF53474">
    <property type="entry name" value="alpha/beta-Hydrolases"/>
    <property type="match status" value="1"/>
</dbReference>
<evidence type="ECO:0000313" key="4">
    <source>
        <dbReference type="Proteomes" id="UP000468928"/>
    </source>
</evidence>
<feature type="region of interest" description="Disordered" evidence="1">
    <location>
        <begin position="1"/>
        <end position="50"/>
    </location>
</feature>
<dbReference type="InterPro" id="IPR029058">
    <property type="entry name" value="AB_hydrolase_fold"/>
</dbReference>
<dbReference type="Gene3D" id="3.40.50.1820">
    <property type="entry name" value="alpha/beta hydrolase"/>
    <property type="match status" value="1"/>
</dbReference>
<organism evidence="2 4">
    <name type="scientific">Nocardia cyriacigeorgica</name>
    <dbReference type="NCBI Taxonomy" id="135487"/>
    <lineage>
        <taxon>Bacteria</taxon>
        <taxon>Bacillati</taxon>
        <taxon>Actinomycetota</taxon>
        <taxon>Actinomycetes</taxon>
        <taxon>Mycobacteriales</taxon>
        <taxon>Nocardiaceae</taxon>
        <taxon>Nocardia</taxon>
    </lineage>
</organism>
<feature type="compositionally biased region" description="Basic and acidic residues" evidence="1">
    <location>
        <begin position="1"/>
        <end position="13"/>
    </location>
</feature>
<evidence type="ECO:0000313" key="5">
    <source>
        <dbReference type="Proteomes" id="UP000470876"/>
    </source>
</evidence>
<dbReference type="GO" id="GO:0016042">
    <property type="term" value="P:lipid catabolic process"/>
    <property type="evidence" value="ECO:0007669"/>
    <property type="project" value="InterPro"/>
</dbReference>
<dbReference type="RefSeq" id="WP_163828974.1">
    <property type="nucleotide sequence ID" value="NZ_JAAGUX010000028.1"/>
</dbReference>
<dbReference type="AlphaFoldDB" id="A0A6P1D3X5"/>
<accession>A0A6P1D3X5</accession>
<evidence type="ECO:0000313" key="2">
    <source>
        <dbReference type="EMBL" id="NEW45305.1"/>
    </source>
</evidence>
<dbReference type="GO" id="GO:0004806">
    <property type="term" value="F:triacylglycerol lipase activity"/>
    <property type="evidence" value="ECO:0007669"/>
    <property type="project" value="InterPro"/>
</dbReference>
<dbReference type="Gene3D" id="1.10.260.130">
    <property type="match status" value="1"/>
</dbReference>
<proteinExistence type="predicted"/>
<dbReference type="Proteomes" id="UP000468928">
    <property type="component" value="Unassembled WGS sequence"/>
</dbReference>
<dbReference type="EMBL" id="JAAGUX010000028">
    <property type="protein sequence ID" value="NEW57305.1"/>
    <property type="molecule type" value="Genomic_DNA"/>
</dbReference>
<reference evidence="4 5" key="1">
    <citation type="submission" date="2020-01" db="EMBL/GenBank/DDBJ databases">
        <title>Genetics and antimicrobial susceptibilities of Nocardia species isolated from the soil; a comparison with species isolated from humans.</title>
        <authorList>
            <person name="Carrasco G."/>
            <person name="Monzon S."/>
            <person name="Sansegundo M."/>
            <person name="Garcia E."/>
            <person name="Garrido N."/>
            <person name="Medina M.J."/>
            <person name="Villalon P."/>
            <person name="Ramirez-Arocha A.C."/>
            <person name="Jimenez P."/>
            <person name="Cuesta I."/>
            <person name="Valdezate S."/>
        </authorList>
    </citation>
    <scope>NUCLEOTIDE SEQUENCE [LARGE SCALE GENOMIC DNA]</scope>
    <source>
        <strain evidence="2 4">CNM20110639</strain>
        <strain evidence="3 5">CNM20110649</strain>
    </source>
</reference>
<dbReference type="Pfam" id="PF03583">
    <property type="entry name" value="LIP"/>
    <property type="match status" value="1"/>
</dbReference>
<evidence type="ECO:0000313" key="3">
    <source>
        <dbReference type="EMBL" id="NEW57305.1"/>
    </source>
</evidence>
<dbReference type="PIRSF" id="PIRSF029171">
    <property type="entry name" value="Esterase_LipA"/>
    <property type="match status" value="1"/>
</dbReference>
<dbReference type="InterPro" id="IPR005152">
    <property type="entry name" value="Lipase_secreted"/>
</dbReference>
<keyword evidence="5" id="KW-1185">Reference proteome</keyword>
<sequence length="458" mass="48758">MTRDRAVDADRTIGAEPSDVTILDTGEASTPLLPSRDPFHRPPPGFADQPAGTILRSRKIEVALFGIVPQQVSAWQLLYRSCDLHGAPEAAVTTVLLPHDADPSDARPLLAFQTAMDAVTERCSPSYALRRGAKALGSVTQMEWLLVANALRRGWAVSIADHEGPNGNFGAPREPGYRALDGVRAALAFAPLGLHADTPVVAWGYSGGGMASSWLVEMAPTYAPELDLVGAVLGAPVGDPGEVFVRLNGSHYAGLPTIVIAALSRLYPALGALVRDELTTEGKQLLDRAARWPTAAAVLGLAGKRLDDYLDRPLTEVLARPEFQTMLDDLRLGNATPACPLLVIQPVHDQIIHIDGVDGQVQRYRSGGAAVSYLRDRLSEHLTLMPLAAPISLNWLADRVAGRPIADDGDTTVWSVTASVAGVRGLVEMATTAVKVALGRPLRAPQPAVREIEQVKAA</sequence>
<dbReference type="PANTHER" id="PTHR34853">
    <property type="match status" value="1"/>
</dbReference>